<keyword evidence="2" id="KW-1185">Reference proteome</keyword>
<dbReference type="AlphaFoldDB" id="A0A2G5S9U5"/>
<evidence type="ECO:0000313" key="2">
    <source>
        <dbReference type="Proteomes" id="UP000230233"/>
    </source>
</evidence>
<dbReference type="EMBL" id="PDUG01000040">
    <property type="protein sequence ID" value="PIC11835.1"/>
    <property type="molecule type" value="Genomic_DNA"/>
</dbReference>
<comment type="caution">
    <text evidence="1">The sequence shown here is derived from an EMBL/GenBank/DDBJ whole genome shotgun (WGS) entry which is preliminary data.</text>
</comment>
<organism evidence="1 2">
    <name type="scientific">Caenorhabditis nigoni</name>
    <dbReference type="NCBI Taxonomy" id="1611254"/>
    <lineage>
        <taxon>Eukaryota</taxon>
        <taxon>Metazoa</taxon>
        <taxon>Ecdysozoa</taxon>
        <taxon>Nematoda</taxon>
        <taxon>Chromadorea</taxon>
        <taxon>Rhabditida</taxon>
        <taxon>Rhabditina</taxon>
        <taxon>Rhabditomorpha</taxon>
        <taxon>Rhabditoidea</taxon>
        <taxon>Rhabditidae</taxon>
        <taxon>Peloderinae</taxon>
        <taxon>Caenorhabditis</taxon>
    </lineage>
</organism>
<dbReference type="Proteomes" id="UP000230233">
    <property type="component" value="Unassembled WGS sequence"/>
</dbReference>
<gene>
    <name evidence="1" type="ORF">B9Z55_028826</name>
</gene>
<sequence length="163" mass="19074">MSSKLMVKFSQVSETWLFSTIYPSLGVRLWNPDWVPYSLIFFKISTPSSPLFDFSPHTKEDFKKYNADRRALQKTMVVPAPLDPTTEEYRKLLQEAKDHRAHTLVAGDYKLSARWKQMEAAGNEEYFEWILRAANLHDEHLIQMSKGYVCVKPRAKRAKMDKE</sequence>
<name>A0A2G5S9U5_9PELO</name>
<protein>
    <submittedName>
        <fullName evidence="1">Uncharacterized protein</fullName>
    </submittedName>
</protein>
<evidence type="ECO:0000313" key="1">
    <source>
        <dbReference type="EMBL" id="PIC11835.1"/>
    </source>
</evidence>
<accession>A0A2G5S9U5</accession>
<reference evidence="2" key="1">
    <citation type="submission" date="2017-10" db="EMBL/GenBank/DDBJ databases">
        <title>Rapid genome shrinkage in a self-fertile nematode reveals novel sperm competition proteins.</title>
        <authorList>
            <person name="Yin D."/>
            <person name="Schwarz E.M."/>
            <person name="Thomas C.G."/>
            <person name="Felde R.L."/>
            <person name="Korf I.F."/>
            <person name="Cutter A.D."/>
            <person name="Schartner C.M."/>
            <person name="Ralston E.J."/>
            <person name="Meyer B.J."/>
            <person name="Haag E.S."/>
        </authorList>
    </citation>
    <scope>NUCLEOTIDE SEQUENCE [LARGE SCALE GENOMIC DNA]</scope>
    <source>
        <strain evidence="2">JU1422</strain>
    </source>
</reference>
<dbReference type="OrthoDB" id="5895952at2759"/>
<proteinExistence type="predicted"/>